<feature type="region of interest" description="Disordered" evidence="10">
    <location>
        <begin position="560"/>
        <end position="605"/>
    </location>
</feature>
<keyword evidence="9" id="KW-1015">Disulfide bond</keyword>
<feature type="chain" id="PRO_5036210932" evidence="12">
    <location>
        <begin position="18"/>
        <end position="622"/>
    </location>
</feature>
<evidence type="ECO:0000256" key="8">
    <source>
        <dbReference type="PIRSR" id="PIRSR600175-1"/>
    </source>
</evidence>
<feature type="binding site" evidence="8">
    <location>
        <position position="364"/>
    </location>
    <ligand>
        <name>Na(+)</name>
        <dbReference type="ChEBI" id="CHEBI:29101"/>
        <label>1</label>
    </ligand>
</feature>
<dbReference type="GO" id="GO:0046872">
    <property type="term" value="F:metal ion binding"/>
    <property type="evidence" value="ECO:0007669"/>
    <property type="project" value="UniProtKB-KW"/>
</dbReference>
<evidence type="ECO:0000256" key="6">
    <source>
        <dbReference type="ARBA" id="ARBA00022989"/>
    </source>
</evidence>
<dbReference type="OrthoDB" id="6581954at2759"/>
<dbReference type="InterPro" id="IPR037272">
    <property type="entry name" value="SNS_sf"/>
</dbReference>
<feature type="transmembrane region" description="Helical" evidence="11">
    <location>
        <begin position="213"/>
        <end position="239"/>
    </location>
</feature>
<feature type="binding site" evidence="8">
    <location>
        <position position="267"/>
    </location>
    <ligand>
        <name>Na(+)</name>
        <dbReference type="ChEBI" id="CHEBI:29101"/>
        <label>1</label>
    </ligand>
</feature>
<evidence type="ECO:0000256" key="11">
    <source>
        <dbReference type="SAM" id="Phobius"/>
    </source>
</evidence>
<feature type="transmembrane region" description="Helical" evidence="11">
    <location>
        <begin position="352"/>
        <end position="373"/>
    </location>
</feature>
<keyword evidence="8" id="KW-0479">Metal-binding</keyword>
<evidence type="ECO:0000256" key="5">
    <source>
        <dbReference type="ARBA" id="ARBA00022847"/>
    </source>
</evidence>
<keyword evidence="5" id="KW-0769">Symport</keyword>
<keyword evidence="7 11" id="KW-0472">Membrane</keyword>
<gene>
    <name evidence="13" type="ORF">OSB1V03_LOCUS2357</name>
</gene>
<dbReference type="GO" id="GO:0005886">
    <property type="term" value="C:plasma membrane"/>
    <property type="evidence" value="ECO:0007669"/>
    <property type="project" value="TreeGrafter"/>
</dbReference>
<keyword evidence="12" id="KW-0732">Signal</keyword>
<evidence type="ECO:0000256" key="4">
    <source>
        <dbReference type="ARBA" id="ARBA00022692"/>
    </source>
</evidence>
<dbReference type="AlphaFoldDB" id="A0A7R9KFL8"/>
<dbReference type="Proteomes" id="UP000759131">
    <property type="component" value="Unassembled WGS sequence"/>
</dbReference>
<proteinExistence type="inferred from homology"/>
<feature type="transmembrane region" description="Helical" evidence="11">
    <location>
        <begin position="502"/>
        <end position="526"/>
    </location>
</feature>
<dbReference type="PROSITE" id="PS50267">
    <property type="entry name" value="NA_NEUROTRAN_SYMP_3"/>
    <property type="match status" value="1"/>
</dbReference>
<accession>A0A7R9KFL8</accession>
<evidence type="ECO:0000256" key="9">
    <source>
        <dbReference type="PIRSR" id="PIRSR600175-2"/>
    </source>
</evidence>
<keyword evidence="8" id="KW-0915">Sodium</keyword>
<feature type="transmembrane region" description="Helical" evidence="11">
    <location>
        <begin position="394"/>
        <end position="415"/>
    </location>
</feature>
<dbReference type="GO" id="GO:0015375">
    <property type="term" value="F:glycine:sodium symporter activity"/>
    <property type="evidence" value="ECO:0007669"/>
    <property type="project" value="TreeGrafter"/>
</dbReference>
<sequence length="622" mass="70083">MLLFVGLPLFLLELGFGQYASEGPITIWKVAPLFQGLGYAMFLMSGLVSIYYNMILAWGLFYLVSSFTTSLPWSSCDNWWNTDACRKFDTKNCTAHMGTMLFNGSCVTRVCQYVHNSSSVITGGLNPATLIQKDMITLGQPVDCDIPDESWDLLRSQNVKMPSDEYFHNFVLGITEGIHDLGGVRLELAFCLFICWLIVFLCLFKGVKSMGKVVYFTALFPYFVLTILLIRGLTLPGAAEGIRYYLTPEWYRLKEAQADAAMQIFFSLSPCWGGLITLASYNRFHNNFFRDTIFISVGNCGTSVFAGFVIFSIIGFMANEMGVSVSQVAAQGAGLAFVAYPEAVSRLPISPLWAILFFFMLLTLGLGTQFTLIETVVTTIVDTWPDKFRHRKPFVLACTCMFMFLTGLLICTKAGMYILQLMDNHCASFSALIIGLVEVVAIAWVYGIDRFLDDMKIMLGHYPFHRLYWRTLWKFVCPGLIIFILFFSLLEMKPASYGDYVYPWWASVIGWGLSLISVSAIPLVAIMKINELRGPIIHRIKVLMRPTSDWGPKLQLHRMETHSPKHTDSQVPLRYDADNDSNDSTDDLKINGKDNYIMADEPSDSDTGLRLKLPLYHSETGL</sequence>
<comment type="similarity">
    <text evidence="2">Belongs to the sodium:neurotransmitter symporter (SNF) (TC 2.A.22) family.</text>
</comment>
<keyword evidence="14" id="KW-1185">Reference proteome</keyword>
<organism evidence="13">
    <name type="scientific">Medioppia subpectinata</name>
    <dbReference type="NCBI Taxonomy" id="1979941"/>
    <lineage>
        <taxon>Eukaryota</taxon>
        <taxon>Metazoa</taxon>
        <taxon>Ecdysozoa</taxon>
        <taxon>Arthropoda</taxon>
        <taxon>Chelicerata</taxon>
        <taxon>Arachnida</taxon>
        <taxon>Acari</taxon>
        <taxon>Acariformes</taxon>
        <taxon>Sarcoptiformes</taxon>
        <taxon>Oribatida</taxon>
        <taxon>Brachypylina</taxon>
        <taxon>Oppioidea</taxon>
        <taxon>Oppiidae</taxon>
        <taxon>Medioppia</taxon>
    </lineage>
</organism>
<feature type="transmembrane region" description="Helical" evidence="11">
    <location>
        <begin position="188"/>
        <end position="207"/>
    </location>
</feature>
<dbReference type="EMBL" id="CAJPIZ010000808">
    <property type="protein sequence ID" value="CAG2102318.1"/>
    <property type="molecule type" value="Genomic_DNA"/>
</dbReference>
<keyword evidence="4 11" id="KW-0812">Transmembrane</keyword>
<reference evidence="13" key="1">
    <citation type="submission" date="2020-11" db="EMBL/GenBank/DDBJ databases">
        <authorList>
            <person name="Tran Van P."/>
        </authorList>
    </citation>
    <scope>NUCLEOTIDE SEQUENCE</scope>
</reference>
<evidence type="ECO:0000313" key="13">
    <source>
        <dbReference type="EMBL" id="CAD7621888.1"/>
    </source>
</evidence>
<evidence type="ECO:0000256" key="12">
    <source>
        <dbReference type="SAM" id="SignalP"/>
    </source>
</evidence>
<feature type="transmembrane region" description="Helical" evidence="11">
    <location>
        <begin position="260"/>
        <end position="281"/>
    </location>
</feature>
<dbReference type="PANTHER" id="PTHR11616">
    <property type="entry name" value="SODIUM/CHLORIDE DEPENDENT TRANSPORTER"/>
    <property type="match status" value="1"/>
</dbReference>
<evidence type="ECO:0000256" key="3">
    <source>
        <dbReference type="ARBA" id="ARBA00022448"/>
    </source>
</evidence>
<feature type="signal peptide" evidence="12">
    <location>
        <begin position="1"/>
        <end position="17"/>
    </location>
</feature>
<dbReference type="InterPro" id="IPR000175">
    <property type="entry name" value="Na/ntran_symport"/>
</dbReference>
<dbReference type="EMBL" id="OC855383">
    <property type="protein sequence ID" value="CAD7621888.1"/>
    <property type="molecule type" value="Genomic_DNA"/>
</dbReference>
<evidence type="ECO:0000256" key="7">
    <source>
        <dbReference type="ARBA" id="ARBA00023136"/>
    </source>
</evidence>
<evidence type="ECO:0000256" key="1">
    <source>
        <dbReference type="ARBA" id="ARBA00004141"/>
    </source>
</evidence>
<comment type="subcellular location">
    <subcellularLocation>
        <location evidence="1">Membrane</location>
        <topology evidence="1">Multi-pass membrane protein</topology>
    </subcellularLocation>
</comment>
<evidence type="ECO:0000256" key="2">
    <source>
        <dbReference type="ARBA" id="ARBA00006459"/>
    </source>
</evidence>
<feature type="transmembrane region" description="Helical" evidence="11">
    <location>
        <begin position="467"/>
        <end position="490"/>
    </location>
</feature>
<name>A0A7R9KFL8_9ACAR</name>
<feature type="binding site" evidence="8">
    <location>
        <position position="299"/>
    </location>
    <ligand>
        <name>Na(+)</name>
        <dbReference type="ChEBI" id="CHEBI:29101"/>
        <label>1</label>
    </ligand>
</feature>
<dbReference type="SUPFAM" id="SSF161070">
    <property type="entry name" value="SNF-like"/>
    <property type="match status" value="1"/>
</dbReference>
<feature type="transmembrane region" description="Helical" evidence="11">
    <location>
        <begin position="293"/>
        <end position="314"/>
    </location>
</feature>
<dbReference type="Pfam" id="PF00209">
    <property type="entry name" value="SNF"/>
    <property type="match status" value="2"/>
</dbReference>
<feature type="disulfide bond" evidence="9">
    <location>
        <begin position="76"/>
        <end position="85"/>
    </location>
</feature>
<keyword evidence="3" id="KW-0813">Transport</keyword>
<dbReference type="PROSITE" id="PS00754">
    <property type="entry name" value="NA_NEUROTRAN_SYMP_2"/>
    <property type="match status" value="1"/>
</dbReference>
<dbReference type="PRINTS" id="PR00176">
    <property type="entry name" value="NANEUSMPORT"/>
</dbReference>
<evidence type="ECO:0000256" key="10">
    <source>
        <dbReference type="SAM" id="MobiDB-lite"/>
    </source>
</evidence>
<evidence type="ECO:0000313" key="14">
    <source>
        <dbReference type="Proteomes" id="UP000759131"/>
    </source>
</evidence>
<protein>
    <submittedName>
        <fullName evidence="13">Uncharacterized protein</fullName>
    </submittedName>
</protein>
<dbReference type="PANTHER" id="PTHR11616:SF240">
    <property type="entry name" value="BLOATED TUBULES, ISOFORM B-RELATED"/>
    <property type="match status" value="1"/>
</dbReference>
<keyword evidence="6 11" id="KW-1133">Transmembrane helix</keyword>
<feature type="transmembrane region" description="Helical" evidence="11">
    <location>
        <begin position="427"/>
        <end position="446"/>
    </location>
</feature>